<dbReference type="AlphaFoldDB" id="A0A0F9MZ24"/>
<organism evidence="2">
    <name type="scientific">marine sediment metagenome</name>
    <dbReference type="NCBI Taxonomy" id="412755"/>
    <lineage>
        <taxon>unclassified sequences</taxon>
        <taxon>metagenomes</taxon>
        <taxon>ecological metagenomes</taxon>
    </lineage>
</organism>
<name>A0A0F9MZ24_9ZZZZ</name>
<evidence type="ECO:0000313" key="2">
    <source>
        <dbReference type="EMBL" id="KKN04702.1"/>
    </source>
</evidence>
<gene>
    <name evidence="2" type="ORF">LCGC14_1094750</name>
</gene>
<dbReference type="SUPFAM" id="SSF52309">
    <property type="entry name" value="N-(deoxy)ribosyltransferase-like"/>
    <property type="match status" value="1"/>
</dbReference>
<dbReference type="Pfam" id="PF24963">
    <property type="entry name" value="DUF7768"/>
    <property type="match status" value="1"/>
</dbReference>
<dbReference type="EMBL" id="LAZR01004885">
    <property type="protein sequence ID" value="KKN04702.1"/>
    <property type="molecule type" value="Genomic_DNA"/>
</dbReference>
<comment type="caution">
    <text evidence="2">The sequence shown here is derived from an EMBL/GenBank/DDBJ whole genome shotgun (WGS) entry which is preliminary data.</text>
</comment>
<feature type="domain" description="DUF7768" evidence="1">
    <location>
        <begin position="2"/>
        <end position="100"/>
    </location>
</feature>
<proteinExistence type="predicted"/>
<dbReference type="InterPro" id="IPR056670">
    <property type="entry name" value="DUF7768"/>
</dbReference>
<accession>A0A0F9MZ24</accession>
<sequence length="111" mass="12724">MRVYIAGPYTNGDIAENIRRIIEVAERVVEAGHIPFVPHLFHLWHLMSPHKYEYWMALDQSWMGACDAFIALDLGEDAWGDSQGTQEDVNMADQLGIEVYSVEEFFKFVSS</sequence>
<dbReference type="Gene3D" id="3.40.50.10400">
    <property type="entry name" value="Hypothetical protein PA1492"/>
    <property type="match status" value="1"/>
</dbReference>
<protein>
    <recommendedName>
        <fullName evidence="1">DUF7768 domain-containing protein</fullName>
    </recommendedName>
</protein>
<evidence type="ECO:0000259" key="1">
    <source>
        <dbReference type="Pfam" id="PF24963"/>
    </source>
</evidence>
<reference evidence="2" key="1">
    <citation type="journal article" date="2015" name="Nature">
        <title>Complex archaea that bridge the gap between prokaryotes and eukaryotes.</title>
        <authorList>
            <person name="Spang A."/>
            <person name="Saw J.H."/>
            <person name="Jorgensen S.L."/>
            <person name="Zaremba-Niedzwiedzka K."/>
            <person name="Martijn J."/>
            <person name="Lind A.E."/>
            <person name="van Eijk R."/>
            <person name="Schleper C."/>
            <person name="Guy L."/>
            <person name="Ettema T.J."/>
        </authorList>
    </citation>
    <scope>NUCLEOTIDE SEQUENCE</scope>
</reference>